<dbReference type="AlphaFoldDB" id="A0A3N4Z3M5"/>
<evidence type="ECO:0000313" key="1">
    <source>
        <dbReference type="EMBL" id="RPF27083.1"/>
    </source>
</evidence>
<dbReference type="EMBL" id="RKRA01000001">
    <property type="protein sequence ID" value="RPF27083.1"/>
    <property type="molecule type" value="Genomic_DNA"/>
</dbReference>
<keyword evidence="2" id="KW-1185">Reference proteome</keyword>
<sequence>MTRPPDARPCIRVPAGGGVVGRGGRTVVPVIAVLLPVGSGTGPAGRWMGVTVAGGRPVRSSADRRSGRPA</sequence>
<name>A0A3N4Z3M5_9MICO</name>
<gene>
    <name evidence="1" type="ORF">EDD32_1547</name>
</gene>
<evidence type="ECO:0000313" key="2">
    <source>
        <dbReference type="Proteomes" id="UP000280726"/>
    </source>
</evidence>
<accession>A0A3N4Z3M5</accession>
<organism evidence="1 2">
    <name type="scientific">Georgenia muralis</name>
    <dbReference type="NCBI Taxonomy" id="154117"/>
    <lineage>
        <taxon>Bacteria</taxon>
        <taxon>Bacillati</taxon>
        <taxon>Actinomycetota</taxon>
        <taxon>Actinomycetes</taxon>
        <taxon>Micrococcales</taxon>
        <taxon>Bogoriellaceae</taxon>
        <taxon>Georgenia</taxon>
    </lineage>
</organism>
<comment type="caution">
    <text evidence="1">The sequence shown here is derived from an EMBL/GenBank/DDBJ whole genome shotgun (WGS) entry which is preliminary data.</text>
</comment>
<dbReference type="Proteomes" id="UP000280726">
    <property type="component" value="Unassembled WGS sequence"/>
</dbReference>
<reference evidence="1 2" key="1">
    <citation type="submission" date="2018-11" db="EMBL/GenBank/DDBJ databases">
        <title>Sequencing the genomes of 1000 actinobacteria strains.</title>
        <authorList>
            <person name="Klenk H.-P."/>
        </authorList>
    </citation>
    <scope>NUCLEOTIDE SEQUENCE [LARGE SCALE GENOMIC DNA]</scope>
    <source>
        <strain evidence="1 2">DSM 14418</strain>
    </source>
</reference>
<protein>
    <submittedName>
        <fullName evidence="1">Uncharacterized protein</fullName>
    </submittedName>
</protein>
<proteinExistence type="predicted"/>